<sequence>MSEYGLYAGAYAVFLLFFFYLKSYRLRKWLGITLFVLGFMSIFMLPPFIAGFDLGIASTYAIGSGTGLFFSRARYVE</sequence>
<dbReference type="RefSeq" id="WP_054595783.1">
    <property type="nucleotide sequence ID" value="NZ_CP012830.1"/>
</dbReference>
<feature type="transmembrane region" description="Helical" evidence="1">
    <location>
        <begin position="29"/>
        <end position="48"/>
    </location>
</feature>
<protein>
    <submittedName>
        <fullName evidence="2">Uncharacterized protein</fullName>
    </submittedName>
</protein>
<gene>
    <name evidence="2" type="ORF">AO353_15740</name>
</gene>
<feature type="transmembrane region" description="Helical" evidence="1">
    <location>
        <begin position="6"/>
        <end position="22"/>
    </location>
</feature>
<accession>A0A0N9W6W8</accession>
<keyword evidence="1" id="KW-0472">Membrane</keyword>
<evidence type="ECO:0000313" key="2">
    <source>
        <dbReference type="EMBL" id="ALI02455.1"/>
    </source>
</evidence>
<keyword evidence="1" id="KW-0812">Transmembrane</keyword>
<dbReference type="OrthoDB" id="7026547at2"/>
<feature type="transmembrane region" description="Helical" evidence="1">
    <location>
        <begin position="54"/>
        <end position="71"/>
    </location>
</feature>
<proteinExistence type="predicted"/>
<reference evidence="3" key="1">
    <citation type="submission" date="2015-09" db="EMBL/GenBank/DDBJ databases">
        <title>Whole genome sequence of Pseudomonas fluorescens FW300-N2E3.</title>
        <authorList>
            <person name="Ray J."/>
            <person name="Melnyk R."/>
            <person name="Deutschbauer A."/>
        </authorList>
    </citation>
    <scope>NUCLEOTIDE SEQUENCE [LARGE SCALE GENOMIC DNA]</scope>
    <source>
        <strain evidence="3">FW300-N2E3</strain>
    </source>
</reference>
<dbReference type="Proteomes" id="UP000066487">
    <property type="component" value="Chromosome"/>
</dbReference>
<keyword evidence="1" id="KW-1133">Transmembrane helix</keyword>
<reference evidence="2 3" key="2">
    <citation type="journal article" date="2018" name="Nature">
        <title>Mutant phenotypes for thousands of bacterial genes of unknown function.</title>
        <authorList>
            <person name="Price M.N."/>
            <person name="Wetmore K.M."/>
            <person name="Waters R.J."/>
            <person name="Callaghan M."/>
            <person name="Ray J."/>
            <person name="Liu H."/>
            <person name="Kuehl J.V."/>
            <person name="Melnyk R.A."/>
            <person name="Lamson J.S."/>
            <person name="Suh Y."/>
            <person name="Carlson H.K."/>
            <person name="Esquivel Z."/>
            <person name="Sadeeshkumar H."/>
            <person name="Chakraborty R."/>
            <person name="Zane G.M."/>
            <person name="Rubin B.E."/>
            <person name="Wall J.D."/>
            <person name="Visel A."/>
            <person name="Bristow J."/>
            <person name="Blow M.J."/>
            <person name="Arkin A.P."/>
            <person name="Deutschbauer A.M."/>
        </authorList>
    </citation>
    <scope>NUCLEOTIDE SEQUENCE [LARGE SCALE GENOMIC DNA]</scope>
    <source>
        <strain evidence="2 3">FW300-N2E3</strain>
    </source>
</reference>
<name>A0A0N9W6W8_PSEFL</name>
<evidence type="ECO:0000313" key="3">
    <source>
        <dbReference type="Proteomes" id="UP000066487"/>
    </source>
</evidence>
<dbReference type="AlphaFoldDB" id="A0A0N9W6W8"/>
<evidence type="ECO:0000256" key="1">
    <source>
        <dbReference type="SAM" id="Phobius"/>
    </source>
</evidence>
<organism evidence="2 3">
    <name type="scientific">Pseudomonas fluorescens</name>
    <dbReference type="NCBI Taxonomy" id="294"/>
    <lineage>
        <taxon>Bacteria</taxon>
        <taxon>Pseudomonadati</taxon>
        <taxon>Pseudomonadota</taxon>
        <taxon>Gammaproteobacteria</taxon>
        <taxon>Pseudomonadales</taxon>
        <taxon>Pseudomonadaceae</taxon>
        <taxon>Pseudomonas</taxon>
    </lineage>
</organism>
<dbReference type="EMBL" id="CP012830">
    <property type="protein sequence ID" value="ALI02455.1"/>
    <property type="molecule type" value="Genomic_DNA"/>
</dbReference>